<accession>A0A9Q9DUD1</accession>
<feature type="transmembrane region" description="Helical" evidence="10">
    <location>
        <begin position="230"/>
        <end position="249"/>
    </location>
</feature>
<evidence type="ECO:0000256" key="2">
    <source>
        <dbReference type="ARBA" id="ARBA00010694"/>
    </source>
</evidence>
<dbReference type="OrthoDB" id="1601at2759"/>
<dbReference type="EMBL" id="CP089277">
    <property type="protein sequence ID" value="USP78321.1"/>
    <property type="molecule type" value="Genomic_DNA"/>
</dbReference>
<dbReference type="InterPro" id="IPR013657">
    <property type="entry name" value="SCL35B1-4/HUT1"/>
</dbReference>
<keyword evidence="7 10" id="KW-1133">Transmembrane helix</keyword>
<keyword evidence="3" id="KW-0813">Transport</keyword>
<gene>
    <name evidence="11" type="ORF">yc1106_05595</name>
</gene>
<evidence type="ECO:0000256" key="1">
    <source>
        <dbReference type="ARBA" id="ARBA00004477"/>
    </source>
</evidence>
<keyword evidence="8 10" id="KW-0472">Membrane</keyword>
<dbReference type="Pfam" id="PF08449">
    <property type="entry name" value="UAA"/>
    <property type="match status" value="1"/>
</dbReference>
<keyword evidence="6" id="KW-0256">Endoplasmic reticulum</keyword>
<feature type="transmembrane region" description="Helical" evidence="10">
    <location>
        <begin position="163"/>
        <end position="184"/>
    </location>
</feature>
<comment type="similarity">
    <text evidence="2">Belongs to the nucleotide-sugar transporter family. SLC35B subfamily.</text>
</comment>
<dbReference type="VEuPathDB" id="FungiDB:yc1106_05595"/>
<evidence type="ECO:0000256" key="7">
    <source>
        <dbReference type="ARBA" id="ARBA00022989"/>
    </source>
</evidence>
<evidence type="ECO:0000256" key="6">
    <source>
        <dbReference type="ARBA" id="ARBA00022824"/>
    </source>
</evidence>
<dbReference type="Proteomes" id="UP001056012">
    <property type="component" value="Chromosome 4"/>
</dbReference>
<keyword evidence="12" id="KW-1185">Reference proteome</keyword>
<dbReference type="InterPro" id="IPR037185">
    <property type="entry name" value="EmrE-like"/>
</dbReference>
<dbReference type="GO" id="GO:0005459">
    <property type="term" value="F:UDP-galactose transmembrane transporter activity"/>
    <property type="evidence" value="ECO:0007669"/>
    <property type="project" value="TreeGrafter"/>
</dbReference>
<evidence type="ECO:0000256" key="8">
    <source>
        <dbReference type="ARBA" id="ARBA00023136"/>
    </source>
</evidence>
<evidence type="ECO:0000256" key="5">
    <source>
        <dbReference type="ARBA" id="ARBA00022692"/>
    </source>
</evidence>
<protein>
    <recommendedName>
        <fullName evidence="9">UDP-galactose transporter homolog 1</fullName>
    </recommendedName>
</protein>
<dbReference type="PANTHER" id="PTHR10778">
    <property type="entry name" value="SOLUTE CARRIER FAMILY 35 MEMBER B"/>
    <property type="match status" value="1"/>
</dbReference>
<dbReference type="GO" id="GO:0005460">
    <property type="term" value="F:UDP-glucose transmembrane transporter activity"/>
    <property type="evidence" value="ECO:0007669"/>
    <property type="project" value="TreeGrafter"/>
</dbReference>
<sequence length="414" mass="45117">MAQAVQRKGNETNGHVNGHAHHRLDDAVHSIEQKLEEQAELHARNPKEQKEAGLFQLVICVAGIYGSFMTWAWIQERLTTTSHGPQNERFTYSIFLNTIQSAFAAITGLAYLFLSAPKDPRTGTRKVLPIFPSRSILLPLVGIALTSSLASPFGYASLKHIDYVTFILAKSCKLLPVMFLHISLFQKRYPLYKYAVIGFVTLGVAVFTLYSPSTAKKAAKKGTNAEASHAIGLILLGVNLLFDGLTNTVQDHIFTSFKGFTGPQMMCAQNIISTALTVSYLLITPLLASTPLATSLSMPTSELASALNFISTYPSVGWDVLMFSACGAIGQVFIFHTLAHFSSLLLVTVTVTRKMLTMVWSVWWFGHEITGMQWVGVGLVFGGIGAEAAMGRREKAKKAAAAAAAKKAEAEKKR</sequence>
<feature type="transmembrane region" description="Helical" evidence="10">
    <location>
        <begin position="270"/>
        <end position="296"/>
    </location>
</feature>
<evidence type="ECO:0000256" key="4">
    <source>
        <dbReference type="ARBA" id="ARBA00022597"/>
    </source>
</evidence>
<feature type="transmembrane region" description="Helical" evidence="10">
    <location>
        <begin position="344"/>
        <end position="365"/>
    </location>
</feature>
<feature type="transmembrane region" description="Helical" evidence="10">
    <location>
        <begin position="316"/>
        <end position="335"/>
    </location>
</feature>
<reference evidence="11" key="1">
    <citation type="submission" date="2021-12" db="EMBL/GenBank/DDBJ databases">
        <title>Curvularia clavata genome.</title>
        <authorList>
            <person name="Cao Y."/>
        </authorList>
    </citation>
    <scope>NUCLEOTIDE SEQUENCE</scope>
    <source>
        <strain evidence="11">Yc1106</strain>
    </source>
</reference>
<feature type="transmembrane region" description="Helical" evidence="10">
    <location>
        <begin position="94"/>
        <end position="114"/>
    </location>
</feature>
<dbReference type="SUPFAM" id="SSF103481">
    <property type="entry name" value="Multidrug resistance efflux transporter EmrE"/>
    <property type="match status" value="1"/>
</dbReference>
<evidence type="ECO:0000256" key="9">
    <source>
        <dbReference type="ARBA" id="ARBA00041103"/>
    </source>
</evidence>
<keyword evidence="5 10" id="KW-0812">Transmembrane</keyword>
<dbReference type="AlphaFoldDB" id="A0A9Q9DUD1"/>
<feature type="transmembrane region" description="Helical" evidence="10">
    <location>
        <begin position="191"/>
        <end position="210"/>
    </location>
</feature>
<dbReference type="GO" id="GO:0000139">
    <property type="term" value="C:Golgi membrane"/>
    <property type="evidence" value="ECO:0007669"/>
    <property type="project" value="TreeGrafter"/>
</dbReference>
<dbReference type="GO" id="GO:0005789">
    <property type="term" value="C:endoplasmic reticulum membrane"/>
    <property type="evidence" value="ECO:0007669"/>
    <property type="project" value="UniProtKB-SubCell"/>
</dbReference>
<feature type="transmembrane region" description="Helical" evidence="10">
    <location>
        <begin position="135"/>
        <end position="157"/>
    </location>
</feature>
<dbReference type="PANTHER" id="PTHR10778:SF10">
    <property type="entry name" value="SOLUTE CARRIER FAMILY 35 MEMBER B1"/>
    <property type="match status" value="1"/>
</dbReference>
<comment type="subcellular location">
    <subcellularLocation>
        <location evidence="1">Endoplasmic reticulum membrane</location>
        <topology evidence="1">Multi-pass membrane protein</topology>
    </subcellularLocation>
</comment>
<feature type="transmembrane region" description="Helical" evidence="10">
    <location>
        <begin position="54"/>
        <end position="74"/>
    </location>
</feature>
<feature type="transmembrane region" description="Helical" evidence="10">
    <location>
        <begin position="371"/>
        <end position="390"/>
    </location>
</feature>
<evidence type="ECO:0000256" key="10">
    <source>
        <dbReference type="SAM" id="Phobius"/>
    </source>
</evidence>
<evidence type="ECO:0000313" key="11">
    <source>
        <dbReference type="EMBL" id="USP78321.1"/>
    </source>
</evidence>
<proteinExistence type="inferred from homology"/>
<name>A0A9Q9DUD1_CURCL</name>
<keyword evidence="4" id="KW-0762">Sugar transport</keyword>
<evidence type="ECO:0000313" key="12">
    <source>
        <dbReference type="Proteomes" id="UP001056012"/>
    </source>
</evidence>
<organism evidence="11 12">
    <name type="scientific">Curvularia clavata</name>
    <dbReference type="NCBI Taxonomy" id="95742"/>
    <lineage>
        <taxon>Eukaryota</taxon>
        <taxon>Fungi</taxon>
        <taxon>Dikarya</taxon>
        <taxon>Ascomycota</taxon>
        <taxon>Pezizomycotina</taxon>
        <taxon>Dothideomycetes</taxon>
        <taxon>Pleosporomycetidae</taxon>
        <taxon>Pleosporales</taxon>
        <taxon>Pleosporineae</taxon>
        <taxon>Pleosporaceae</taxon>
        <taxon>Curvularia</taxon>
    </lineage>
</organism>
<evidence type="ECO:0000256" key="3">
    <source>
        <dbReference type="ARBA" id="ARBA00022448"/>
    </source>
</evidence>